<proteinExistence type="inferred from homology"/>
<dbReference type="GO" id="GO:0003713">
    <property type="term" value="F:transcription coactivator activity"/>
    <property type="evidence" value="ECO:0007669"/>
    <property type="project" value="InterPro"/>
</dbReference>
<dbReference type="Gene3D" id="6.10.250.1060">
    <property type="match status" value="1"/>
</dbReference>
<comment type="subcellular location">
    <subcellularLocation>
        <location evidence="1">Nucleus</location>
    </subcellularLocation>
</comment>
<evidence type="ECO:0000256" key="1">
    <source>
        <dbReference type="ARBA" id="ARBA00004123"/>
    </source>
</evidence>
<sequence length="193" mass="21584">MEKPAERASSAESPSSGSTLSRSQKQHSKLIILDGPSPTELKFQKDKDLYKKQRTDLERRRNDFRVYLEQSGVMDKLNKALLRIFEEPTLPKNPIEAFKKLIMPEGYDPETEELERLSREIKELQTDIAGITEENKKLRATLGMAVEVVPLPSTNTVTPSEPLAPTGNKDKALPASKDSPHKSANATSAKKKK</sequence>
<keyword evidence="3" id="KW-0539">Nucleus</keyword>
<dbReference type="STRING" id="947166.A0A1D1UHU8"/>
<dbReference type="OrthoDB" id="524165at2759"/>
<dbReference type="PANTHER" id="PTHR13168">
    <property type="entry name" value="ASSOCIATE OF C-MYC AMY-1"/>
    <property type="match status" value="1"/>
</dbReference>
<accession>A0A1D1UHU8</accession>
<evidence type="ECO:0000313" key="6">
    <source>
        <dbReference type="EMBL" id="GAU88080.1"/>
    </source>
</evidence>
<reference evidence="6 7" key="1">
    <citation type="journal article" date="2016" name="Nat. Commun.">
        <title>Extremotolerant tardigrade genome and improved radiotolerance of human cultured cells by tardigrade-unique protein.</title>
        <authorList>
            <person name="Hashimoto T."/>
            <person name="Horikawa D.D."/>
            <person name="Saito Y."/>
            <person name="Kuwahara H."/>
            <person name="Kozuka-Hata H."/>
            <person name="Shin-I T."/>
            <person name="Minakuchi Y."/>
            <person name="Ohishi K."/>
            <person name="Motoyama A."/>
            <person name="Aizu T."/>
            <person name="Enomoto A."/>
            <person name="Kondo K."/>
            <person name="Tanaka S."/>
            <person name="Hara Y."/>
            <person name="Koshikawa S."/>
            <person name="Sagara H."/>
            <person name="Miura T."/>
            <person name="Yokobori S."/>
            <person name="Miyagawa K."/>
            <person name="Suzuki Y."/>
            <person name="Kubo T."/>
            <person name="Oyama M."/>
            <person name="Kohara Y."/>
            <person name="Fujiyama A."/>
            <person name="Arakawa K."/>
            <person name="Katayama T."/>
            <person name="Toyoda A."/>
            <person name="Kunieda T."/>
        </authorList>
    </citation>
    <scope>NUCLEOTIDE SEQUENCE [LARGE SCALE GENOMIC DNA]</scope>
    <source>
        <strain evidence="6 7">YOKOZUNA-1</strain>
    </source>
</reference>
<comment type="caution">
    <text evidence="6">The sequence shown here is derived from an EMBL/GenBank/DDBJ whole genome shotgun (WGS) entry which is preliminary data.</text>
</comment>
<feature type="compositionally biased region" description="Low complexity" evidence="5">
    <location>
        <begin position="10"/>
        <end position="21"/>
    </location>
</feature>
<organism evidence="6 7">
    <name type="scientific">Ramazzottius varieornatus</name>
    <name type="common">Water bear</name>
    <name type="synonym">Tardigrade</name>
    <dbReference type="NCBI Taxonomy" id="947166"/>
    <lineage>
        <taxon>Eukaryota</taxon>
        <taxon>Metazoa</taxon>
        <taxon>Ecdysozoa</taxon>
        <taxon>Tardigrada</taxon>
        <taxon>Eutardigrada</taxon>
        <taxon>Parachela</taxon>
        <taxon>Hypsibioidea</taxon>
        <taxon>Ramazzottiidae</taxon>
        <taxon>Ramazzottius</taxon>
    </lineage>
</organism>
<name>A0A1D1UHU8_RAMVA</name>
<dbReference type="EMBL" id="BDGG01000001">
    <property type="protein sequence ID" value="GAU88080.1"/>
    <property type="molecule type" value="Genomic_DNA"/>
</dbReference>
<dbReference type="PANTHER" id="PTHR13168:SF0">
    <property type="entry name" value="C-MYC-BINDING PROTEIN"/>
    <property type="match status" value="1"/>
</dbReference>
<feature type="region of interest" description="Disordered" evidence="5">
    <location>
        <begin position="1"/>
        <end position="47"/>
    </location>
</feature>
<feature type="compositionally biased region" description="Low complexity" evidence="5">
    <location>
        <begin position="182"/>
        <end position="193"/>
    </location>
</feature>
<dbReference type="PRINTS" id="PR02028">
    <property type="entry name" value="CMYCBINDINGP"/>
</dbReference>
<dbReference type="InterPro" id="IPR026060">
    <property type="entry name" value="AMY1"/>
</dbReference>
<protein>
    <submittedName>
        <fullName evidence="6">Uncharacterized protein</fullName>
    </submittedName>
</protein>
<feature type="region of interest" description="Disordered" evidence="5">
    <location>
        <begin position="149"/>
        <end position="193"/>
    </location>
</feature>
<keyword evidence="7" id="KW-1185">Reference proteome</keyword>
<evidence type="ECO:0000256" key="4">
    <source>
        <dbReference type="SAM" id="Coils"/>
    </source>
</evidence>
<gene>
    <name evidence="6" type="primary">RvY_00841-1</name>
    <name evidence="6" type="synonym">RvY_00841.1</name>
    <name evidence="6" type="ORF">RvY_00841</name>
</gene>
<dbReference type="GO" id="GO:0005634">
    <property type="term" value="C:nucleus"/>
    <property type="evidence" value="ECO:0007669"/>
    <property type="project" value="UniProtKB-SubCell"/>
</dbReference>
<comment type="similarity">
    <text evidence="2">Belongs to the AMY1 family.</text>
</comment>
<evidence type="ECO:0000256" key="5">
    <source>
        <dbReference type="SAM" id="MobiDB-lite"/>
    </source>
</evidence>
<keyword evidence="4" id="KW-0175">Coiled coil</keyword>
<evidence type="ECO:0000256" key="3">
    <source>
        <dbReference type="ARBA" id="ARBA00023242"/>
    </source>
</evidence>
<evidence type="ECO:0000256" key="2">
    <source>
        <dbReference type="ARBA" id="ARBA00009389"/>
    </source>
</evidence>
<dbReference type="AlphaFoldDB" id="A0A1D1UHU8"/>
<dbReference type="Proteomes" id="UP000186922">
    <property type="component" value="Unassembled WGS sequence"/>
</dbReference>
<feature type="coiled-coil region" evidence="4">
    <location>
        <begin position="107"/>
        <end position="141"/>
    </location>
</feature>
<evidence type="ECO:0000313" key="7">
    <source>
        <dbReference type="Proteomes" id="UP000186922"/>
    </source>
</evidence>